<feature type="domain" description="DNA2/NAM7 helicase-like C-terminal" evidence="2">
    <location>
        <begin position="895"/>
        <end position="1112"/>
    </location>
</feature>
<protein>
    <submittedName>
        <fullName evidence="3">AAA domain protein</fullName>
    </submittedName>
</protein>
<dbReference type="Pfam" id="PF13087">
    <property type="entry name" value="AAA_12"/>
    <property type="match status" value="1"/>
</dbReference>
<feature type="domain" description="DNA2/NAM7 helicase helicase" evidence="1">
    <location>
        <begin position="707"/>
        <end position="790"/>
    </location>
</feature>
<name>U2NM15_9BACT</name>
<dbReference type="GO" id="GO:0004386">
    <property type="term" value="F:helicase activity"/>
    <property type="evidence" value="ECO:0007669"/>
    <property type="project" value="InterPro"/>
</dbReference>
<dbReference type="CDD" id="cd18808">
    <property type="entry name" value="SF1_C_Upf1"/>
    <property type="match status" value="1"/>
</dbReference>
<feature type="domain" description="DNA2/NAM7 helicase helicase" evidence="1">
    <location>
        <begin position="804"/>
        <end position="873"/>
    </location>
</feature>
<dbReference type="Proteomes" id="UP000016648">
    <property type="component" value="Unassembled WGS sequence"/>
</dbReference>
<gene>
    <name evidence="3" type="ORF">HMPREF9135_1179</name>
</gene>
<organism evidence="3 4">
    <name type="scientific">Segatella baroniae F0067</name>
    <dbReference type="NCBI Taxonomy" id="1115809"/>
    <lineage>
        <taxon>Bacteria</taxon>
        <taxon>Pseudomonadati</taxon>
        <taxon>Bacteroidota</taxon>
        <taxon>Bacteroidia</taxon>
        <taxon>Bacteroidales</taxon>
        <taxon>Prevotellaceae</taxon>
        <taxon>Segatella</taxon>
    </lineage>
</organism>
<keyword evidence="4" id="KW-1185">Reference proteome</keyword>
<dbReference type="PANTHER" id="PTHR10887:SF495">
    <property type="entry name" value="HELICASE SENATAXIN ISOFORM X1-RELATED"/>
    <property type="match status" value="1"/>
</dbReference>
<dbReference type="InterPro" id="IPR027417">
    <property type="entry name" value="P-loop_NTPase"/>
</dbReference>
<proteinExistence type="predicted"/>
<dbReference type="InterPro" id="IPR041679">
    <property type="entry name" value="DNA2/NAM7-like_C"/>
</dbReference>
<accession>U2NM15</accession>
<dbReference type="PANTHER" id="PTHR10887">
    <property type="entry name" value="DNA2/NAM7 HELICASE FAMILY"/>
    <property type="match status" value="1"/>
</dbReference>
<dbReference type="EMBL" id="AWEY01000029">
    <property type="protein sequence ID" value="ERK39120.1"/>
    <property type="molecule type" value="Genomic_DNA"/>
</dbReference>
<dbReference type="SUPFAM" id="SSF52540">
    <property type="entry name" value="P-loop containing nucleoside triphosphate hydrolases"/>
    <property type="match status" value="1"/>
</dbReference>
<dbReference type="InterPro" id="IPR041677">
    <property type="entry name" value="DNA2/NAM7_AAA_11"/>
</dbReference>
<dbReference type="AlphaFoldDB" id="U2NM15"/>
<evidence type="ECO:0000259" key="2">
    <source>
        <dbReference type="Pfam" id="PF13087"/>
    </source>
</evidence>
<dbReference type="Pfam" id="PF13086">
    <property type="entry name" value="AAA_11"/>
    <property type="match status" value="2"/>
</dbReference>
<evidence type="ECO:0000313" key="4">
    <source>
        <dbReference type="Proteomes" id="UP000016648"/>
    </source>
</evidence>
<dbReference type="PATRIC" id="fig|1115809.3.peg.1558"/>
<dbReference type="Gene3D" id="3.40.50.300">
    <property type="entry name" value="P-loop containing nucleotide triphosphate hydrolases"/>
    <property type="match status" value="3"/>
</dbReference>
<evidence type="ECO:0000259" key="1">
    <source>
        <dbReference type="Pfam" id="PF13086"/>
    </source>
</evidence>
<evidence type="ECO:0000313" key="3">
    <source>
        <dbReference type="EMBL" id="ERK39120.1"/>
    </source>
</evidence>
<reference evidence="3 4" key="1">
    <citation type="submission" date="2013-08" db="EMBL/GenBank/DDBJ databases">
        <authorList>
            <person name="Durkin A.S."/>
            <person name="Haft D.R."/>
            <person name="McCorrison J."/>
            <person name="Torralba M."/>
            <person name="Gillis M."/>
            <person name="Haft D.H."/>
            <person name="Methe B."/>
            <person name="Sutton G."/>
            <person name="Nelson K.E."/>
        </authorList>
    </citation>
    <scope>NUCLEOTIDE SEQUENCE [LARGE SCALE GENOMIC DNA]</scope>
    <source>
        <strain evidence="3 4">F0067</strain>
    </source>
</reference>
<comment type="caution">
    <text evidence="3">The sequence shown here is derived from an EMBL/GenBank/DDBJ whole genome shotgun (WGS) entry which is preliminary data.</text>
</comment>
<dbReference type="InterPro" id="IPR047187">
    <property type="entry name" value="SF1_C_Upf1"/>
</dbReference>
<sequence length="1137" mass="128475">MKNGYLCADMNDTDKIAAELFGRVGQILGMTDGAMANKLMHETLVQVCHEGLAGSNLAFGNLFSQVDFLCKKHHVGVADAIAIQRMRRETNRPGRPTADDLRYNSRALALFISTVLGVDVPREIVGRIPHTDRPHENLQPVDYRCVRCIVRETDADGFTATIDQDADEREVAVSLADDQLYLIDMLRPGMQLNLIDVSAPTLSQSRRARASAQLIVVEPDFLVDISSIARCFTDYGHHPLAYTVNRMAPAANSQAILVGDFAGKALDDIINGEGRYEWKETFKKNFREKALEFCTCEDLNRDEQFKAAALSQTQNIRQIVAELFGEFSSTVFKPRTAFTYDRRQVLLEPSFVCEQLGLQGRVDLMTADMKLLVEQKAGKNFNIQRNLPNEYGSYQKEDHYVQLLLYYGVLRQNFHVGNHQTDIRLLYSKYPLPGGLVVVNFYQKLFREAIRLRNAVVFGEFDFALHGFGRVLDSLTPATLNEKQVATPFFQRYVLPRLQAVMQPLQRLTDVERAYFCRMMTFVYREQLAAKVGQQEGVGNAVADLWNMPLAEKRETGNIYTGLTIVSAERSSDFSGVDLIMLRVPDQGEDFLPNFRLGDLVYFYDYADGAQPDVREAPLYKGTLVDIRTDRLQLKLINGLNLHRQADHYAIEHGGSDVGTTAAIRSLHQLMTADSRCRQLLLGQREPEVDTTAGLTTAYHPSYDDVVLKARQARDYFLLVGPPGTGKTSMALQFLVREALAVKPADEGILLMAYTNRAVDELCGMLTDNAIDYIRIGNEYTCDARYRDHLLGAIVEATPRLDAVRQRLLHTHVIVGTTSTLQSKSYLFSLKRFAVAMVDEASQILEPNIVGLLTHCGKFILVGDHKQLPAVVQQDEAVSAVTEPSLRAIGLDNCRQSLFERLLRLERRAGRSRFVGVLRRQGRMHPDVAAFPNRMFYSAEKLHPVPLPHQREDSLGYAAPPLDAFDDLLKRRRMVYIPSAFCHEPALSDKVNTAEAAIVADVLRRIHRFYGSRFDADKTVGVIVPYRNQIAMIRKRVETLGIPALERVSIDTVERYQGSQRDVIIYSFTIQQHYQLDFLTGNCFEENGHVIDRKLNVALTRARKQMVITGNEQLMKANRVFAELIREIDEKQGIWRQ</sequence>
<dbReference type="InterPro" id="IPR045055">
    <property type="entry name" value="DNA2/NAM7-like"/>
</dbReference>